<dbReference type="KEGG" id="phu:Phum_PHUM037670"/>
<evidence type="ECO:0000313" key="1">
    <source>
        <dbReference type="EMBL" id="EEB10373.1"/>
    </source>
</evidence>
<keyword evidence="3" id="KW-1185">Reference proteome</keyword>
<dbReference type="VEuPathDB" id="VectorBase:PHUM037670"/>
<dbReference type="GeneID" id="8232424"/>
<reference evidence="1" key="1">
    <citation type="submission" date="2007-04" db="EMBL/GenBank/DDBJ databases">
        <title>Annotation of Pediculus humanus corporis strain USDA.</title>
        <authorList>
            <person name="Kirkness E."/>
            <person name="Hannick L."/>
            <person name="Hass B."/>
            <person name="Bruggner R."/>
            <person name="Lawson D."/>
            <person name="Bidwell S."/>
            <person name="Joardar V."/>
            <person name="Caler E."/>
            <person name="Walenz B."/>
            <person name="Inman J."/>
            <person name="Schobel S."/>
            <person name="Galinsky K."/>
            <person name="Amedeo P."/>
            <person name="Strausberg R."/>
        </authorList>
    </citation>
    <scope>NUCLEOTIDE SEQUENCE</scope>
    <source>
        <strain evidence="1">USDA</strain>
    </source>
</reference>
<reference evidence="1" key="2">
    <citation type="submission" date="2007-04" db="EMBL/GenBank/DDBJ databases">
        <title>The genome of the human body louse.</title>
        <authorList>
            <consortium name="The Human Body Louse Genome Consortium"/>
            <person name="Kirkness E."/>
            <person name="Walenz B."/>
            <person name="Hass B."/>
            <person name="Bruggner R."/>
            <person name="Strausberg R."/>
        </authorList>
    </citation>
    <scope>NUCLEOTIDE SEQUENCE</scope>
    <source>
        <strain evidence="1">USDA</strain>
    </source>
</reference>
<accession>E0VAG7</accession>
<dbReference type="CTD" id="8232424"/>
<evidence type="ECO:0000313" key="3">
    <source>
        <dbReference type="Proteomes" id="UP000009046"/>
    </source>
</evidence>
<dbReference type="Proteomes" id="UP000009046">
    <property type="component" value="Unassembled WGS sequence"/>
</dbReference>
<evidence type="ECO:0000313" key="2">
    <source>
        <dbReference type="EnsemblMetazoa" id="PHUM037670-PA"/>
    </source>
</evidence>
<organism>
    <name type="scientific">Pediculus humanus subsp. corporis</name>
    <name type="common">Body louse</name>
    <dbReference type="NCBI Taxonomy" id="121224"/>
    <lineage>
        <taxon>Eukaryota</taxon>
        <taxon>Metazoa</taxon>
        <taxon>Ecdysozoa</taxon>
        <taxon>Arthropoda</taxon>
        <taxon>Hexapoda</taxon>
        <taxon>Insecta</taxon>
        <taxon>Pterygota</taxon>
        <taxon>Neoptera</taxon>
        <taxon>Paraneoptera</taxon>
        <taxon>Psocodea</taxon>
        <taxon>Troctomorpha</taxon>
        <taxon>Phthiraptera</taxon>
        <taxon>Anoplura</taxon>
        <taxon>Pediculidae</taxon>
        <taxon>Pediculus</taxon>
    </lineage>
</organism>
<sequence>MDQEESADEKFEKSQLLFTGNDLNNENKSKNFTADILNENILLTDDHVISLKENSTKILSELYKKKKSNETVAGSQESDFVLFQYFKNEIEKNKRNAGGGGGGGGVETPENSTTFLILKSEGCSDKKNDGENYKKMNIFDQLQHFNNLSQSNWELEMKKGPKISYVKCKDFMKQKLKNNNDKTYNNQDDDSKIINKTPMCTSSCTKIEITGLKRQERIFQGKKSAGEYLKTKFNNKKKSFCKRQNFFTHMWADDMRKELNELKQRLYCLEEKRSNKFCFFSSRYVHLYF</sequence>
<reference evidence="2" key="3">
    <citation type="submission" date="2020-05" db="UniProtKB">
        <authorList>
            <consortium name="EnsemblMetazoa"/>
        </authorList>
    </citation>
    <scope>IDENTIFICATION</scope>
    <source>
        <strain evidence="2">USDA</strain>
    </source>
</reference>
<gene>
    <name evidence="2" type="primary">8232424</name>
    <name evidence="1" type="ORF">Phum_PHUM037670</name>
</gene>
<name>E0VAG7_PEDHC</name>
<proteinExistence type="predicted"/>
<dbReference type="AlphaFoldDB" id="E0VAG7"/>
<dbReference type="EnsemblMetazoa" id="PHUM037670-RA">
    <property type="protein sequence ID" value="PHUM037670-PA"/>
    <property type="gene ID" value="PHUM037670"/>
</dbReference>
<protein>
    <submittedName>
        <fullName evidence="1 2">Uncharacterized protein</fullName>
    </submittedName>
</protein>
<dbReference type="EMBL" id="DS235006">
    <property type="protein sequence ID" value="EEB10373.1"/>
    <property type="molecule type" value="Genomic_DNA"/>
</dbReference>
<dbReference type="RefSeq" id="XP_002423111.1">
    <property type="nucleotide sequence ID" value="XM_002423066.1"/>
</dbReference>
<dbReference type="InParanoid" id="E0VAG7"/>
<dbReference type="EMBL" id="AAZO01000445">
    <property type="status" value="NOT_ANNOTATED_CDS"/>
    <property type="molecule type" value="Genomic_DNA"/>
</dbReference>
<dbReference type="HOGENOM" id="CLU_964123_0_0_1"/>